<name>A0A4Q9FPC5_9FLAO</name>
<reference evidence="2 3" key="1">
    <citation type="journal article" date="2015" name="Int. J. Syst. Evol. Microbiol.">
        <title>Hyunsoonleella pacifica sp. nov., isolated from seawater of South Pacific Gyre.</title>
        <authorList>
            <person name="Gao X."/>
            <person name="Zhang Z."/>
            <person name="Dai X."/>
            <person name="Zhang X.H."/>
        </authorList>
    </citation>
    <scope>NUCLEOTIDE SEQUENCE [LARGE SCALE GENOMIC DNA]</scope>
    <source>
        <strain evidence="2 3">SW033</strain>
    </source>
</reference>
<evidence type="ECO:0008006" key="4">
    <source>
        <dbReference type="Google" id="ProtNLM"/>
    </source>
</evidence>
<keyword evidence="3" id="KW-1185">Reference proteome</keyword>
<feature type="signal peptide" evidence="1">
    <location>
        <begin position="1"/>
        <end position="20"/>
    </location>
</feature>
<protein>
    <recommendedName>
        <fullName evidence="4">Peptidase A2 domain-containing protein</fullName>
    </recommendedName>
</protein>
<dbReference type="Proteomes" id="UP000292372">
    <property type="component" value="Unassembled WGS sequence"/>
</dbReference>
<comment type="caution">
    <text evidence="2">The sequence shown here is derived from an EMBL/GenBank/DDBJ whole genome shotgun (WGS) entry which is preliminary data.</text>
</comment>
<dbReference type="AlphaFoldDB" id="A0A4Q9FPC5"/>
<dbReference type="InterPro" id="IPR021109">
    <property type="entry name" value="Peptidase_aspartic_dom_sf"/>
</dbReference>
<evidence type="ECO:0000313" key="3">
    <source>
        <dbReference type="Proteomes" id="UP000292372"/>
    </source>
</evidence>
<accession>A0A4Q9FPC5</accession>
<dbReference type="EMBL" id="SIRS01000005">
    <property type="protein sequence ID" value="TBN14519.1"/>
    <property type="molecule type" value="Genomic_DNA"/>
</dbReference>
<sequence>MKLYSIIAIILLFNACNPSALNTKEPVMVNTLEKPLTLPYEIINGLIVIKLQINNSNPLNFVLDTGAPITCILESDRSIGFKDPLNEHDEIGSHTENYMEKSVKFIDGLHLKLNDSIFLKNLSVALWPPEMFFKSTSYDNVPYDGIIGYDLLRFVTLEINQENKTVTLHNPKEDIPQNHWTYSNLEFKNNKPYCNINLRIKPEDEKIPLKVHFDLGNMNYMWVKTNLSKNIIAPVEKKEQIIGMGIDGKPMMGVLWPAHSLEIAGFTNWAIPIRYTSTGHSRDKNRAGHIGLRELERFNLLIDYNNKRLGIRPIKEVFSINDAYLKMYEGEYSSPNLPFTITLEAKKNLLYLTAKGENPLPMVPVNNYTFSFKPMHISIVFSRNKDGKIDYSTLTLKETKRKSTWTKL</sequence>
<dbReference type="Gene3D" id="2.40.70.10">
    <property type="entry name" value="Acid Proteases"/>
    <property type="match status" value="1"/>
</dbReference>
<evidence type="ECO:0000256" key="1">
    <source>
        <dbReference type="SAM" id="SignalP"/>
    </source>
</evidence>
<evidence type="ECO:0000313" key="2">
    <source>
        <dbReference type="EMBL" id="TBN14519.1"/>
    </source>
</evidence>
<feature type="chain" id="PRO_5020579777" description="Peptidase A2 domain-containing protein" evidence="1">
    <location>
        <begin position="21"/>
        <end position="408"/>
    </location>
</feature>
<organism evidence="2 3">
    <name type="scientific">Hyunsoonleella pacifica</name>
    <dbReference type="NCBI Taxonomy" id="1080224"/>
    <lineage>
        <taxon>Bacteria</taxon>
        <taxon>Pseudomonadati</taxon>
        <taxon>Bacteroidota</taxon>
        <taxon>Flavobacteriia</taxon>
        <taxon>Flavobacteriales</taxon>
        <taxon>Flavobacteriaceae</taxon>
    </lineage>
</organism>
<gene>
    <name evidence="2" type="ORF">EYD46_13175</name>
</gene>
<keyword evidence="1" id="KW-0732">Signal</keyword>
<proteinExistence type="predicted"/>